<organism evidence="4 5">
    <name type="scientific">Cryptococcus neoformans Tu259-1</name>
    <dbReference type="NCBI Taxonomy" id="1230072"/>
    <lineage>
        <taxon>Eukaryota</taxon>
        <taxon>Fungi</taxon>
        <taxon>Dikarya</taxon>
        <taxon>Basidiomycota</taxon>
        <taxon>Agaricomycotina</taxon>
        <taxon>Tremellomycetes</taxon>
        <taxon>Tremellales</taxon>
        <taxon>Cryptococcaceae</taxon>
        <taxon>Cryptococcus</taxon>
        <taxon>Cryptococcus neoformans species complex</taxon>
    </lineage>
</organism>
<evidence type="ECO:0000313" key="4">
    <source>
        <dbReference type="EMBL" id="OXG27279.1"/>
    </source>
</evidence>
<evidence type="ECO:0000256" key="2">
    <source>
        <dbReference type="SAM" id="Phobius"/>
    </source>
</evidence>
<evidence type="ECO:0000256" key="1">
    <source>
        <dbReference type="SAM" id="MobiDB-lite"/>
    </source>
</evidence>
<name>A0A854QQ67_CRYNE</name>
<dbReference type="InterPro" id="IPR021963">
    <property type="entry name" value="Tcell_CD4_Cterm"/>
</dbReference>
<dbReference type="OrthoDB" id="2575893at2759"/>
<feature type="region of interest" description="Disordered" evidence="1">
    <location>
        <begin position="860"/>
        <end position="885"/>
    </location>
</feature>
<feature type="compositionally biased region" description="Polar residues" evidence="1">
    <location>
        <begin position="116"/>
        <end position="137"/>
    </location>
</feature>
<comment type="caution">
    <text evidence="4">The sequence shown here is derived from an EMBL/GenBank/DDBJ whole genome shotgun (WGS) entry which is preliminary data.</text>
</comment>
<feature type="region of interest" description="Disordered" evidence="1">
    <location>
        <begin position="112"/>
        <end position="137"/>
    </location>
</feature>
<protein>
    <recommendedName>
        <fullName evidence="3">T cell CD4 receptor C-terminal region domain-containing protein</fullName>
    </recommendedName>
</protein>
<accession>A0A854QQ67</accession>
<keyword evidence="2" id="KW-0812">Transmembrane</keyword>
<evidence type="ECO:0000313" key="5">
    <source>
        <dbReference type="Proteomes" id="UP000199727"/>
    </source>
</evidence>
<dbReference type="EMBL" id="AMKT01000020">
    <property type="protein sequence ID" value="OXG27279.1"/>
    <property type="molecule type" value="Genomic_DNA"/>
</dbReference>
<dbReference type="Proteomes" id="UP000199727">
    <property type="component" value="Unassembled WGS sequence"/>
</dbReference>
<dbReference type="Pfam" id="PF12104">
    <property type="entry name" value="Tcell_CD4_C"/>
    <property type="match status" value="1"/>
</dbReference>
<feature type="compositionally biased region" description="Low complexity" evidence="1">
    <location>
        <begin position="409"/>
        <end position="444"/>
    </location>
</feature>
<proteinExistence type="predicted"/>
<sequence>MACQASPVSTLYSTSTTYIPTIIITSTPVIITPSPSTSLWSTSSCTTSTGRQSDRGFENLLVKANRTGGSSIQSPQRASEADFVPTTLRTTKLDVASNAAEKTNTQVEDIVRESGQAENSSSDIGGVSASKTSREPGQTSLYSIEAKVRALQLGTKASATLAYTFISTKQSPQTPRSLSTLAASDTNTAWEWSRGRNVREKSQSIDRLSITSSLPNERRQWWGHSSTEYDNESGGDDEDDVTSDDVSCNAITTSSITLFYAPITSWSTVYLTNSVASELIVPTQTIWTDCEPGSTEVWTTSVDLSHPTAQTDEEVSHQATSINAPKYGGSTTAEGDGAWIVTPSSSSIIFSSPITTSPAGHMPSSIITFPSLSVSTTANPSRTTSKAVIQTYITPAPVITTAASTTVPSNTASSTNTHAAAAAADNTTSSSTVSSTPSSTSSHHSKAVSAGAAIGGVFGLFALLALFLFIIRWWKRRQRIQRTNELRSSWFYGGDVPEPDMGIDDEKDRSEYPFSNAGPQSRFSAPSLLSRQSLAVSMPLGRPTSHMRQGSGRFMSILSFKRLRNSFFSRSEGSHKQQDNKAWADKYTYPPRFSLDGESRKRRISPPRAFMMDPCTNPTDDQVGWGDGGPYPRVIPSLSVTPHQAPSRIELREATPVTWGSSYATTPPLRPQSQSVSLGWQSVKSQPKLNVVAPSEASHSIYSDGSTYIATGLSRGNTMRSIQSQGESLHTGEGVVNAAASNFPMPPLTFPMSHALLPHDPYAPSHLPEIPFISFSPNFSHRNLHDSALTTRSTAQSSGTWEYAAYADPGDASPVPVFSKGLDDARVTRDWYEKPLWDGRSMADPMSACGVATISREVRGVGRDRKSMKSVRWKDEGLDNEPRAL</sequence>
<keyword evidence="2" id="KW-1133">Transmembrane helix</keyword>
<gene>
    <name evidence="4" type="ORF">C361_01081</name>
</gene>
<keyword evidence="2" id="KW-0472">Membrane</keyword>
<feature type="domain" description="T cell CD4 receptor C-terminal region" evidence="3">
    <location>
        <begin position="454"/>
        <end position="484"/>
    </location>
</feature>
<dbReference type="AlphaFoldDB" id="A0A854QQ67"/>
<feature type="region of interest" description="Disordered" evidence="1">
    <location>
        <begin position="407"/>
        <end position="444"/>
    </location>
</feature>
<reference evidence="4 5" key="1">
    <citation type="submission" date="2017-06" db="EMBL/GenBank/DDBJ databases">
        <title>Global population genomics of the pathogenic fungus Cryptococcus neoformans var. grubii.</title>
        <authorList>
            <person name="Cuomo C."/>
            <person name="Litvintseva A."/>
            <person name="Chen Y."/>
            <person name="Young S."/>
            <person name="Zeng Q."/>
            <person name="Chapman S."/>
            <person name="Gujja S."/>
            <person name="Saif S."/>
            <person name="Birren B."/>
        </authorList>
    </citation>
    <scope>NUCLEOTIDE SEQUENCE [LARGE SCALE GENOMIC DNA]</scope>
    <source>
        <strain evidence="4 5">Tu259-1</strain>
    </source>
</reference>
<feature type="transmembrane region" description="Helical" evidence="2">
    <location>
        <begin position="447"/>
        <end position="471"/>
    </location>
</feature>
<evidence type="ECO:0000259" key="3">
    <source>
        <dbReference type="Pfam" id="PF12104"/>
    </source>
</evidence>